<accession>A0AAD2GWH4</accession>
<dbReference type="Proteomes" id="UP001295794">
    <property type="component" value="Unassembled WGS sequence"/>
</dbReference>
<feature type="region of interest" description="Disordered" evidence="1">
    <location>
        <begin position="330"/>
        <end position="381"/>
    </location>
</feature>
<sequence>MAKKGPGKTTGSAASATKSKPKTTTKAKTKPTALQTQIRESDSEEELQVTESNGGTDFDIDWKRRPELTQRIIANIKEIAVIKNGLFPSRGPNVSTARGGGKKKAAHYFSLAKLVLGVEPEYKKAIEEAEKAKLAGERNFWGNKIKNRIATVKKDTSKHNKELGSTGEGIKDLANEVDMSQKNHFTNKLRAYLVVYHALWAHRNAEEILDQSPWYLDMRELIGERPNLVPTGIGHGSTVIDESVLGIEPSTDADSESQLMDDVDDDEEIKVEAGEEREEEEEGDDTARHADALTIDATLSFLHSSSPTPPPRVPKPKPVVDMTVQFHDDIEELPKPDPEVSRQEQKKGTNTNKKSNPPRRGTSHPAAPAAPTPAKPAKKAKLAEVTEMVLAEETTHQKEIELAKIRTQGQIEVERMKREEKLIKLRMKELEMKQLHELRLIKARGRHGVPNKYQYASPSMMDSASGSSPHASGSGSSLLDELGSLTLPPPEFKLGSDLEFMSDAQSQVSSSSDMSYIYPSTY</sequence>
<proteinExistence type="predicted"/>
<gene>
    <name evidence="2" type="ORF">MYCIT1_LOCUS3559</name>
</gene>
<feature type="region of interest" description="Disordered" evidence="1">
    <location>
        <begin position="1"/>
        <end position="58"/>
    </location>
</feature>
<name>A0AAD2GWH4_9AGAR</name>
<evidence type="ECO:0008006" key="4">
    <source>
        <dbReference type="Google" id="ProtNLM"/>
    </source>
</evidence>
<feature type="compositionally biased region" description="Basic and acidic residues" evidence="1">
    <location>
        <begin position="330"/>
        <end position="347"/>
    </location>
</feature>
<evidence type="ECO:0000256" key="1">
    <source>
        <dbReference type="SAM" id="MobiDB-lite"/>
    </source>
</evidence>
<feature type="region of interest" description="Disordered" evidence="1">
    <location>
        <begin position="503"/>
        <end position="522"/>
    </location>
</feature>
<protein>
    <recommendedName>
        <fullName evidence="4">No apical meristem-associated C-terminal domain-containing protein</fullName>
    </recommendedName>
</protein>
<comment type="caution">
    <text evidence="2">The sequence shown here is derived from an EMBL/GenBank/DDBJ whole genome shotgun (WGS) entry which is preliminary data.</text>
</comment>
<evidence type="ECO:0000313" key="3">
    <source>
        <dbReference type="Proteomes" id="UP001295794"/>
    </source>
</evidence>
<feature type="compositionally biased region" description="Basic residues" evidence="1">
    <location>
        <begin position="19"/>
        <end position="29"/>
    </location>
</feature>
<reference evidence="2" key="1">
    <citation type="submission" date="2023-11" db="EMBL/GenBank/DDBJ databases">
        <authorList>
            <person name="De Vega J J."/>
            <person name="De Vega J J."/>
        </authorList>
    </citation>
    <scope>NUCLEOTIDE SEQUENCE</scope>
</reference>
<dbReference type="EMBL" id="CAVNYO010000045">
    <property type="protein sequence ID" value="CAK5263855.1"/>
    <property type="molecule type" value="Genomic_DNA"/>
</dbReference>
<keyword evidence="3" id="KW-1185">Reference proteome</keyword>
<evidence type="ECO:0000313" key="2">
    <source>
        <dbReference type="EMBL" id="CAK5263855.1"/>
    </source>
</evidence>
<feature type="compositionally biased region" description="Low complexity" evidence="1">
    <location>
        <begin position="456"/>
        <end position="484"/>
    </location>
</feature>
<feature type="region of interest" description="Disordered" evidence="1">
    <location>
        <begin position="249"/>
        <end position="289"/>
    </location>
</feature>
<feature type="compositionally biased region" description="Acidic residues" evidence="1">
    <location>
        <begin position="251"/>
        <end position="284"/>
    </location>
</feature>
<feature type="compositionally biased region" description="Low complexity" evidence="1">
    <location>
        <begin position="503"/>
        <end position="515"/>
    </location>
</feature>
<feature type="region of interest" description="Disordered" evidence="1">
    <location>
        <begin position="449"/>
        <end position="484"/>
    </location>
</feature>
<dbReference type="AlphaFoldDB" id="A0AAD2GWH4"/>
<organism evidence="2 3">
    <name type="scientific">Mycena citricolor</name>
    <dbReference type="NCBI Taxonomy" id="2018698"/>
    <lineage>
        <taxon>Eukaryota</taxon>
        <taxon>Fungi</taxon>
        <taxon>Dikarya</taxon>
        <taxon>Basidiomycota</taxon>
        <taxon>Agaricomycotina</taxon>
        <taxon>Agaricomycetes</taxon>
        <taxon>Agaricomycetidae</taxon>
        <taxon>Agaricales</taxon>
        <taxon>Marasmiineae</taxon>
        <taxon>Mycenaceae</taxon>
        <taxon>Mycena</taxon>
    </lineage>
</organism>
<feature type="compositionally biased region" description="Low complexity" evidence="1">
    <location>
        <begin position="7"/>
        <end position="18"/>
    </location>
</feature>